<protein>
    <submittedName>
        <fullName evidence="1">Uncharacterized protein</fullName>
    </submittedName>
</protein>
<keyword evidence="2" id="KW-1185">Reference proteome</keyword>
<organism evidence="1 2">
    <name type="scientific">Chryseobacterium aquaticum</name>
    <dbReference type="NCBI Taxonomy" id="452084"/>
    <lineage>
        <taxon>Bacteria</taxon>
        <taxon>Pseudomonadati</taxon>
        <taxon>Bacteroidota</taxon>
        <taxon>Flavobacteriia</taxon>
        <taxon>Flavobacteriales</taxon>
        <taxon>Weeksellaceae</taxon>
        <taxon>Chryseobacterium group</taxon>
        <taxon>Chryseobacterium</taxon>
    </lineage>
</organism>
<dbReference type="RefSeq" id="WP_056015382.1">
    <property type="nucleotide sequence ID" value="NZ_LLYZ01000006.1"/>
</dbReference>
<dbReference type="STRING" id="452084.AR438_11880"/>
<dbReference type="EMBL" id="LLYZ01000006">
    <property type="protein sequence ID" value="KQK25220.1"/>
    <property type="molecule type" value="Genomic_DNA"/>
</dbReference>
<comment type="caution">
    <text evidence="1">The sequence shown here is derived from an EMBL/GenBank/DDBJ whole genome shotgun (WGS) entry which is preliminary data.</text>
</comment>
<name>A0A0Q3KM45_9FLAO</name>
<evidence type="ECO:0000313" key="2">
    <source>
        <dbReference type="Proteomes" id="UP000051682"/>
    </source>
</evidence>
<reference evidence="1 2" key="1">
    <citation type="submission" date="2015-10" db="EMBL/GenBank/DDBJ databases">
        <title>Chryseobacterium aquaticum genome.</title>
        <authorList>
            <person name="Newman J.D."/>
            <person name="Ferguson M.B."/>
            <person name="Miller J.R."/>
        </authorList>
    </citation>
    <scope>NUCLEOTIDE SEQUENCE [LARGE SCALE GENOMIC DNA]</scope>
    <source>
        <strain evidence="1 2">KCTC 12483</strain>
    </source>
</reference>
<dbReference type="CDD" id="cd19958">
    <property type="entry name" value="pyocin_knob"/>
    <property type="match status" value="1"/>
</dbReference>
<dbReference type="AlphaFoldDB" id="A0A0Q3KM45"/>
<accession>A0A0Q3KM45</accession>
<dbReference type="Proteomes" id="UP000051682">
    <property type="component" value="Unassembled WGS sequence"/>
</dbReference>
<sequence length="949" mass="104453">MDIKYAYYNTSKGYRVLGGTAAQFLKADGSIDSKEYIDKYSEQNIDSTKTIGFQNTIYSGWDKSSVVNPQVGPFSLLNLALQGAYPLYGDEEFRNGTNGIGVYNNYGNGNVTMTREAASNLPNRSGIQLRFNYNGNGATPGLGGFILGFNARANAVFIQKFTAKLPVGYSFYNAENYMGENASVNWLTSRAGTGKWETYVRAVMCGTGTSFGNGGHVYIAGPNTVVEFYLAFAEIYEVNSSVFSKIKEAFYAKNETIHFNGAISDLITVGDSYTQKKLLSTSWDGTNGDQILLRVPGSQNNGAYLRFSQNGTLNGSLGLLSSDNLTGGQILNSQGDSLYLGNLSLPNIALQTTINAHFNFAGVGNLYTFNVNGAYLNRNINFNQDNSGVNFYEGGKIYKKSGGGVYINRGTNGLDPRIENADGSQSWTIFHEGNHNPFKNLKTGIALEDISESGIYRQENPTSGFNYTTTLNLNSSDGRQQLTIERGGKGMKFRGTTTGSGNSGWSGWKEVYHTGNFNPASYVTQSSLNTQLGNYATLNGVQTFTSTNTFLQSPVIPNGTLGTHAVNVNQLSTKANGQENATAVGFSSGNIPTADGNSFPYMYHNSGLYVALATQSYVQSNFLSTPNGTSVIISGSNLNNYLKTGFYRGSGLINAPLNNNGWWYVTIETHDSTWVKQTATSFGSGNTSNVTYQRTLSGGSWSAWQQIWSTQDFNIGNIQQWNYMAQYGLQLNADFTVNTGSGLLIADDYFGGESGMIDRSYDRFVSAKQEGYYKYGSRYGTFDGLNFNFESRLFGMGRESNKEDKLTVEGSVKASKNFKSEEERPDTIFIPNGNVASLKDEIVNDESEYAIRLDPHEYEIDPSGYLDVDDRNRLIHIIGEQVKMVVNFKEIYPKQQIVIYNFDKSGGAMTVKIYGKNIYNIEPGSFLRLYVTRSRRVIAERQLPCEFVW</sequence>
<gene>
    <name evidence="1" type="ORF">AR438_11880</name>
</gene>
<dbReference type="OrthoDB" id="1275253at2"/>
<evidence type="ECO:0000313" key="1">
    <source>
        <dbReference type="EMBL" id="KQK25220.1"/>
    </source>
</evidence>
<proteinExistence type="predicted"/>